<sequence>MTYYSKNFLSLATSLAAIGIALTAQSALAADAGETSAQTESSTDQSSAPAASTSAEEYGDMVIVTGSRTAGRTVYTSESPIDSFSAEDITRTTKTDLLESLAVLVPSLDLPRTPGSSARIVRGPYLRGLSPGHTLVLVNGKRRHATSTLGVGGTSAAQSVDIAMIPSAAIERMEVLRDGASAIYGSDAIAGVINFITKKDDTGLTAFGRFGTFGDGEGKTYSAYIGKGFQLGEQGHLYVTAQYEKRDRTFRGSPVPADILYYFPLNASGNPILPRGSLTQPTLPAGATPDPREATRDSNASQIQGESPYTTKSLSADLGFELSDSVRLYSFGTYAERDADLFNSFRLPLRNENVRAIFPDGFSPIRDQKEKDFEVMVGLEGDIGSWNWDISTTYGGNKARIGAHDTVNPSYGLDSKTKFYIGTTDYTAWTTNIGVKRAFDLPISAKPVEFAAGAEYRKEKFLVHAGEPQSYSCGGASVLDGPNAGMPLTSYSYCGSQAVFGYTPDNEVNAMRNNKSAYAELSFYPLENWSISAAGRIEDYSDFGTAKIGRLSTRFEIIPALALRATIGNAFQAPTLATISYRAQVNWGTYIAFSFPVTSPEALALGSRPLEPERSNNLSAGFVATLSDRIHLSVDAYQIKVKDRVSLSTTIRDAIYPGSGALLVSVGLEPDAAINYFINAANTRTRGVEAVLDGLVDMNDLGRLRWSLSANYNRTKVTGLAETSPVLAAFNVPVFSLADTRNLENRSPRSKVVADFVWSIGKFDLNLRETYFGKTIRYGTPTTIPTSGPYAGMREIGYNIGNLFTTDANINYNINDQFTLSLSANNLFAKKPALMPVPLLQPIQSYAYDESGPVSSDGAFFAVGLRAKW</sequence>
<dbReference type="AlphaFoldDB" id="A0A975Q2T4"/>
<dbReference type="RefSeq" id="WP_212610087.1">
    <property type="nucleotide sequence ID" value="NZ_CP073910.1"/>
</dbReference>
<comment type="subcellular location">
    <subcellularLocation>
        <location evidence="1 8">Cell outer membrane</location>
        <topology evidence="1 8">Multi-pass membrane protein</topology>
    </subcellularLocation>
</comment>
<comment type="similarity">
    <text evidence="8 9">Belongs to the TonB-dependent receptor family.</text>
</comment>
<dbReference type="PANTHER" id="PTHR47234">
    <property type="match status" value="1"/>
</dbReference>
<dbReference type="GO" id="GO:0009279">
    <property type="term" value="C:cell outer membrane"/>
    <property type="evidence" value="ECO:0007669"/>
    <property type="project" value="UniProtKB-SubCell"/>
</dbReference>
<evidence type="ECO:0000313" key="14">
    <source>
        <dbReference type="EMBL" id="QUT06792.1"/>
    </source>
</evidence>
<keyword evidence="7 8" id="KW-0998">Cell outer membrane</keyword>
<dbReference type="CDD" id="cd01347">
    <property type="entry name" value="ligand_gated_channel"/>
    <property type="match status" value="1"/>
</dbReference>
<feature type="compositionally biased region" description="Low complexity" evidence="10">
    <location>
        <begin position="41"/>
        <end position="55"/>
    </location>
</feature>
<dbReference type="InterPro" id="IPR000531">
    <property type="entry name" value="Beta-barrel_TonB"/>
</dbReference>
<dbReference type="SUPFAM" id="SSF56935">
    <property type="entry name" value="Porins"/>
    <property type="match status" value="1"/>
</dbReference>
<dbReference type="Pfam" id="PF00593">
    <property type="entry name" value="TonB_dep_Rec_b-barrel"/>
    <property type="match status" value="1"/>
</dbReference>
<organism evidence="14 15">
    <name type="scientific">Sphingobium phenoxybenzoativorans</name>
    <dbReference type="NCBI Taxonomy" id="1592790"/>
    <lineage>
        <taxon>Bacteria</taxon>
        <taxon>Pseudomonadati</taxon>
        <taxon>Pseudomonadota</taxon>
        <taxon>Alphaproteobacteria</taxon>
        <taxon>Sphingomonadales</taxon>
        <taxon>Sphingomonadaceae</taxon>
        <taxon>Sphingobium</taxon>
    </lineage>
</organism>
<keyword evidence="14" id="KW-0675">Receptor</keyword>
<dbReference type="PROSITE" id="PS52016">
    <property type="entry name" value="TONB_DEPENDENT_REC_3"/>
    <property type="match status" value="1"/>
</dbReference>
<dbReference type="Pfam" id="PF07715">
    <property type="entry name" value="Plug"/>
    <property type="match status" value="1"/>
</dbReference>
<feature type="region of interest" description="Disordered" evidence="10">
    <location>
        <begin position="274"/>
        <end position="310"/>
    </location>
</feature>
<feature type="chain" id="PRO_5037655884" evidence="11">
    <location>
        <begin position="30"/>
        <end position="869"/>
    </location>
</feature>
<keyword evidence="2 8" id="KW-0813">Transport</keyword>
<dbReference type="KEGG" id="spph:KFK14_04940"/>
<dbReference type="InterPro" id="IPR012910">
    <property type="entry name" value="Plug_dom"/>
</dbReference>
<evidence type="ECO:0000256" key="6">
    <source>
        <dbReference type="ARBA" id="ARBA00023136"/>
    </source>
</evidence>
<evidence type="ECO:0000256" key="8">
    <source>
        <dbReference type="PROSITE-ProRule" id="PRU01360"/>
    </source>
</evidence>
<dbReference type="Proteomes" id="UP000681425">
    <property type="component" value="Chromosome"/>
</dbReference>
<evidence type="ECO:0000256" key="1">
    <source>
        <dbReference type="ARBA" id="ARBA00004571"/>
    </source>
</evidence>
<evidence type="ECO:0000259" key="12">
    <source>
        <dbReference type="Pfam" id="PF00593"/>
    </source>
</evidence>
<evidence type="ECO:0000259" key="13">
    <source>
        <dbReference type="Pfam" id="PF07715"/>
    </source>
</evidence>
<keyword evidence="11" id="KW-0732">Signal</keyword>
<keyword evidence="4 8" id="KW-0812">Transmembrane</keyword>
<feature type="domain" description="TonB-dependent receptor-like beta-barrel" evidence="12">
    <location>
        <begin position="324"/>
        <end position="827"/>
    </location>
</feature>
<dbReference type="InterPro" id="IPR039426">
    <property type="entry name" value="TonB-dep_rcpt-like"/>
</dbReference>
<feature type="region of interest" description="Disordered" evidence="10">
    <location>
        <begin position="35"/>
        <end position="55"/>
    </location>
</feature>
<evidence type="ECO:0000256" key="11">
    <source>
        <dbReference type="SAM" id="SignalP"/>
    </source>
</evidence>
<evidence type="ECO:0000256" key="5">
    <source>
        <dbReference type="ARBA" id="ARBA00023077"/>
    </source>
</evidence>
<feature type="domain" description="TonB-dependent receptor plug" evidence="13">
    <location>
        <begin position="76"/>
        <end position="192"/>
    </location>
</feature>
<evidence type="ECO:0000256" key="9">
    <source>
        <dbReference type="RuleBase" id="RU003357"/>
    </source>
</evidence>
<keyword evidence="15" id="KW-1185">Reference proteome</keyword>
<accession>A0A975Q2T4</accession>
<keyword evidence="5 9" id="KW-0798">TonB box</keyword>
<dbReference type="PANTHER" id="PTHR47234:SF3">
    <property type="entry name" value="SECRETIN_TONB SHORT N-TERMINAL DOMAIN-CONTAINING PROTEIN"/>
    <property type="match status" value="1"/>
</dbReference>
<feature type="signal peptide" evidence="11">
    <location>
        <begin position="1"/>
        <end position="29"/>
    </location>
</feature>
<reference evidence="14" key="1">
    <citation type="submission" date="2021-04" db="EMBL/GenBank/DDBJ databases">
        <title>Isolation of p-tert-butylphenol degrading bacteria Sphingobium phenoxybenzoativorans Tas13 from active sludge.</title>
        <authorList>
            <person name="Li Y."/>
        </authorList>
    </citation>
    <scope>NUCLEOTIDE SEQUENCE</scope>
    <source>
        <strain evidence="14">Tas13</strain>
    </source>
</reference>
<evidence type="ECO:0000256" key="3">
    <source>
        <dbReference type="ARBA" id="ARBA00022452"/>
    </source>
</evidence>
<name>A0A975Q2T4_9SPHN</name>
<dbReference type="EMBL" id="CP073910">
    <property type="protein sequence ID" value="QUT06792.1"/>
    <property type="molecule type" value="Genomic_DNA"/>
</dbReference>
<keyword evidence="6 8" id="KW-0472">Membrane</keyword>
<evidence type="ECO:0000256" key="2">
    <source>
        <dbReference type="ARBA" id="ARBA00022448"/>
    </source>
</evidence>
<protein>
    <submittedName>
        <fullName evidence="14">TonB-dependent receptor</fullName>
    </submittedName>
</protein>
<dbReference type="InterPro" id="IPR036942">
    <property type="entry name" value="Beta-barrel_TonB_sf"/>
</dbReference>
<evidence type="ECO:0000256" key="4">
    <source>
        <dbReference type="ARBA" id="ARBA00022692"/>
    </source>
</evidence>
<proteinExistence type="inferred from homology"/>
<evidence type="ECO:0000313" key="15">
    <source>
        <dbReference type="Proteomes" id="UP000681425"/>
    </source>
</evidence>
<dbReference type="Gene3D" id="2.170.130.10">
    <property type="entry name" value="TonB-dependent receptor, plug domain"/>
    <property type="match status" value="1"/>
</dbReference>
<keyword evidence="3 8" id="KW-1134">Transmembrane beta strand</keyword>
<gene>
    <name evidence="14" type="ORF">KFK14_04940</name>
</gene>
<dbReference type="Gene3D" id="2.40.170.20">
    <property type="entry name" value="TonB-dependent receptor, beta-barrel domain"/>
    <property type="match status" value="1"/>
</dbReference>
<feature type="compositionally biased region" description="Polar residues" evidence="10">
    <location>
        <begin position="297"/>
        <end position="310"/>
    </location>
</feature>
<evidence type="ECO:0000256" key="7">
    <source>
        <dbReference type="ARBA" id="ARBA00023237"/>
    </source>
</evidence>
<dbReference type="InterPro" id="IPR037066">
    <property type="entry name" value="Plug_dom_sf"/>
</dbReference>
<evidence type="ECO:0000256" key="10">
    <source>
        <dbReference type="SAM" id="MobiDB-lite"/>
    </source>
</evidence>